<feature type="region of interest" description="Disordered" evidence="9">
    <location>
        <begin position="413"/>
        <end position="452"/>
    </location>
</feature>
<evidence type="ECO:0000256" key="5">
    <source>
        <dbReference type="ARBA" id="ARBA00023134"/>
    </source>
</evidence>
<keyword evidence="5 7" id="KW-0342">GTP-binding</keyword>
<evidence type="ECO:0000259" key="10">
    <source>
        <dbReference type="PROSITE" id="PS51719"/>
    </source>
</evidence>
<evidence type="ECO:0000256" key="1">
    <source>
        <dbReference type="ARBA" id="ARBA00004245"/>
    </source>
</evidence>
<feature type="domain" description="Septin-type G" evidence="10">
    <location>
        <begin position="1"/>
        <end position="190"/>
    </location>
</feature>
<gene>
    <name evidence="11" type="ORF">TREES_T100012870</name>
</gene>
<evidence type="ECO:0000256" key="3">
    <source>
        <dbReference type="ARBA" id="ARBA00022741"/>
    </source>
</evidence>
<dbReference type="eggNOG" id="KOG3859">
    <property type="taxonomic scope" value="Eukaryota"/>
</dbReference>
<dbReference type="InterPro" id="IPR030379">
    <property type="entry name" value="G_SEPTIN_dom"/>
</dbReference>
<sequence length="509" mass="57556">MCEFDYIDAQFEAYLQEELKIKRSLFNYHDSRIHVCLYFISPTGHSLKTLDLLTMKNLDSKVNIIPVIAKADAISKTELQKFKIKLMSELVSNGVQIYQFPTDDDTIAKVNAAMDGHLPFAVVGSMDEVKVGNKMVKARQYPWGVVQVENENHCDFVKLREMLICTNMEDLREQTHARHCELYRRCKLEMGFADVNIIPVIAKADAISKTELQKFKIKLMSELVSNGVQIYQFPTDDDTIAKVNAAMNGHLPFAVVGSMDEVKVGNKMVKARQYPWGVVQVENENHCDFVKLREMLICTNMEDLREQTHARHYELYRRCKLEEMGFADVGPENKPVSLGFPEQERAWVWAPRCGSHGNRTFVSQLQAKFEHLKRVHQEERMKLEEKRKCLEEEIIAFSKKKATSEIFQNQPYMASGSNLKKDRKNACRGSGTQQGPPPRQQPSWTSCPTPDFLDWGPDHTRHKLGRPAHLLGQGCLALIPRDVGASTDVSGHSGVGGGGLGAELCVGSP</sequence>
<feature type="domain" description="Septin-type G" evidence="10">
    <location>
        <begin position="195"/>
        <end position="323"/>
    </location>
</feature>
<reference evidence="12" key="1">
    <citation type="submission" date="2012-07" db="EMBL/GenBank/DDBJ databases">
        <title>Genome of the Chinese tree shrew, a rising model animal genetically related to primates.</title>
        <authorList>
            <person name="Zhang G."/>
            <person name="Fan Y."/>
            <person name="Yao Y."/>
            <person name="Huang Z."/>
        </authorList>
    </citation>
    <scope>NUCLEOTIDE SEQUENCE [LARGE SCALE GENOMIC DNA]</scope>
</reference>
<dbReference type="CDD" id="cd01850">
    <property type="entry name" value="CDC_Septin"/>
    <property type="match status" value="1"/>
</dbReference>
<dbReference type="PANTHER" id="PTHR18884">
    <property type="entry name" value="SEPTIN"/>
    <property type="match status" value="1"/>
</dbReference>
<accession>L9LEG0</accession>
<evidence type="ECO:0000313" key="12">
    <source>
        <dbReference type="Proteomes" id="UP000011518"/>
    </source>
</evidence>
<protein>
    <submittedName>
        <fullName evidence="11">Septin-10</fullName>
    </submittedName>
</protein>
<dbReference type="SUPFAM" id="SSF52540">
    <property type="entry name" value="P-loop containing nucleoside triphosphate hydrolases"/>
    <property type="match status" value="2"/>
</dbReference>
<dbReference type="FunFam" id="3.40.50.300:FF:005009">
    <property type="entry name" value="Septin 6"/>
    <property type="match status" value="1"/>
</dbReference>
<name>L9LEG0_TUPCH</name>
<dbReference type="AlphaFoldDB" id="L9LEG0"/>
<dbReference type="Proteomes" id="UP000011518">
    <property type="component" value="Unassembled WGS sequence"/>
</dbReference>
<dbReference type="InterPro" id="IPR016491">
    <property type="entry name" value="Septin"/>
</dbReference>
<evidence type="ECO:0000256" key="4">
    <source>
        <dbReference type="ARBA" id="ARBA00023054"/>
    </source>
</evidence>
<keyword evidence="6" id="KW-0206">Cytoskeleton</keyword>
<keyword evidence="2" id="KW-0963">Cytoplasm</keyword>
<dbReference type="GO" id="GO:0005525">
    <property type="term" value="F:GTP binding"/>
    <property type="evidence" value="ECO:0007669"/>
    <property type="project" value="UniProtKB-KW"/>
</dbReference>
<comment type="subcellular location">
    <subcellularLocation>
        <location evidence="1">Cytoplasm</location>
        <location evidence="1">Cytoskeleton</location>
    </subcellularLocation>
</comment>
<evidence type="ECO:0000256" key="6">
    <source>
        <dbReference type="ARBA" id="ARBA00023212"/>
    </source>
</evidence>
<keyword evidence="12" id="KW-1185">Reference proteome</keyword>
<organism evidence="11 12">
    <name type="scientific">Tupaia chinensis</name>
    <name type="common">Chinese tree shrew</name>
    <name type="synonym">Tupaia belangeri chinensis</name>
    <dbReference type="NCBI Taxonomy" id="246437"/>
    <lineage>
        <taxon>Eukaryota</taxon>
        <taxon>Metazoa</taxon>
        <taxon>Chordata</taxon>
        <taxon>Craniata</taxon>
        <taxon>Vertebrata</taxon>
        <taxon>Euteleostomi</taxon>
        <taxon>Mammalia</taxon>
        <taxon>Eutheria</taxon>
        <taxon>Euarchontoglires</taxon>
        <taxon>Scandentia</taxon>
        <taxon>Tupaiidae</taxon>
        <taxon>Tupaia</taxon>
    </lineage>
</organism>
<reference evidence="12" key="2">
    <citation type="journal article" date="2013" name="Nat. Commun.">
        <title>Genome of the Chinese tree shrew.</title>
        <authorList>
            <person name="Fan Y."/>
            <person name="Huang Z.Y."/>
            <person name="Cao C.C."/>
            <person name="Chen C.S."/>
            <person name="Chen Y.X."/>
            <person name="Fan D.D."/>
            <person name="He J."/>
            <person name="Hou H.L."/>
            <person name="Hu L."/>
            <person name="Hu X.T."/>
            <person name="Jiang X.T."/>
            <person name="Lai R."/>
            <person name="Lang Y.S."/>
            <person name="Liang B."/>
            <person name="Liao S.G."/>
            <person name="Mu D."/>
            <person name="Ma Y.Y."/>
            <person name="Niu Y.Y."/>
            <person name="Sun X.Q."/>
            <person name="Xia J.Q."/>
            <person name="Xiao J."/>
            <person name="Xiong Z.Q."/>
            <person name="Xu L."/>
            <person name="Yang L."/>
            <person name="Zhang Y."/>
            <person name="Zhao W."/>
            <person name="Zhao X.D."/>
            <person name="Zheng Y.T."/>
            <person name="Zhou J.M."/>
            <person name="Zhu Y.B."/>
            <person name="Zhang G.J."/>
            <person name="Wang J."/>
            <person name="Yao Y.G."/>
        </authorList>
    </citation>
    <scope>NUCLEOTIDE SEQUENCE [LARGE SCALE GENOMIC DNA]</scope>
</reference>
<evidence type="ECO:0000256" key="7">
    <source>
        <dbReference type="RuleBase" id="RU004560"/>
    </source>
</evidence>
<evidence type="ECO:0000256" key="8">
    <source>
        <dbReference type="SAM" id="Coils"/>
    </source>
</evidence>
<evidence type="ECO:0000256" key="2">
    <source>
        <dbReference type="ARBA" id="ARBA00022490"/>
    </source>
</evidence>
<comment type="similarity">
    <text evidence="7">Belongs to the TRAFAC class TrmE-Era-EngA-EngB-Septin-like GTPase superfamily. Septin GTPase family.</text>
</comment>
<dbReference type="EMBL" id="KB320443">
    <property type="protein sequence ID" value="ELW72157.1"/>
    <property type="molecule type" value="Genomic_DNA"/>
</dbReference>
<feature type="coiled-coil region" evidence="8">
    <location>
        <begin position="373"/>
        <end position="400"/>
    </location>
</feature>
<evidence type="ECO:0000313" key="11">
    <source>
        <dbReference type="EMBL" id="ELW72157.1"/>
    </source>
</evidence>
<dbReference type="InterPro" id="IPR027417">
    <property type="entry name" value="P-loop_NTPase"/>
</dbReference>
<dbReference type="PROSITE" id="PS51719">
    <property type="entry name" value="G_SEPTIN"/>
    <property type="match status" value="2"/>
</dbReference>
<dbReference type="GO" id="GO:0005856">
    <property type="term" value="C:cytoskeleton"/>
    <property type="evidence" value="ECO:0007669"/>
    <property type="project" value="UniProtKB-SubCell"/>
</dbReference>
<dbReference type="FunFam" id="3.40.50.300:FF:002048">
    <property type="entry name" value="Septin 6"/>
    <property type="match status" value="1"/>
</dbReference>
<dbReference type="Pfam" id="PF00735">
    <property type="entry name" value="Septin"/>
    <property type="match status" value="2"/>
</dbReference>
<dbReference type="InParanoid" id="L9LEG0"/>
<proteinExistence type="inferred from homology"/>
<dbReference type="STRING" id="246437.L9LEG0"/>
<keyword evidence="3 7" id="KW-0547">Nucleotide-binding</keyword>
<evidence type="ECO:0000256" key="9">
    <source>
        <dbReference type="SAM" id="MobiDB-lite"/>
    </source>
</evidence>
<keyword evidence="4 8" id="KW-0175">Coiled coil</keyword>
<dbReference type="Gene3D" id="3.40.50.300">
    <property type="entry name" value="P-loop containing nucleotide triphosphate hydrolases"/>
    <property type="match status" value="2"/>
</dbReference>